<evidence type="ECO:0000259" key="10">
    <source>
        <dbReference type="Pfam" id="PF02518"/>
    </source>
</evidence>
<evidence type="ECO:0000256" key="4">
    <source>
        <dbReference type="ARBA" id="ARBA00022679"/>
    </source>
</evidence>
<evidence type="ECO:0000256" key="5">
    <source>
        <dbReference type="ARBA" id="ARBA00022741"/>
    </source>
</evidence>
<evidence type="ECO:0000256" key="6">
    <source>
        <dbReference type="ARBA" id="ARBA00022777"/>
    </source>
</evidence>
<dbReference type="GO" id="GO:0000155">
    <property type="term" value="F:phosphorelay sensor kinase activity"/>
    <property type="evidence" value="ECO:0007669"/>
    <property type="project" value="InterPro"/>
</dbReference>
<organism evidence="12 13">
    <name type="scientific">Candidatus Egerieimonas intestinavium</name>
    <dbReference type="NCBI Taxonomy" id="2840777"/>
    <lineage>
        <taxon>Bacteria</taxon>
        <taxon>Bacillati</taxon>
        <taxon>Bacillota</taxon>
        <taxon>Clostridia</taxon>
        <taxon>Lachnospirales</taxon>
        <taxon>Lachnospiraceae</taxon>
        <taxon>Lachnospiraceae incertae sedis</taxon>
        <taxon>Candidatus Egerieimonas</taxon>
    </lineage>
</organism>
<dbReference type="GO" id="GO:0046983">
    <property type="term" value="F:protein dimerization activity"/>
    <property type="evidence" value="ECO:0007669"/>
    <property type="project" value="InterPro"/>
</dbReference>
<reference evidence="12" key="1">
    <citation type="submission" date="2020-10" db="EMBL/GenBank/DDBJ databases">
        <authorList>
            <person name="Gilroy R."/>
        </authorList>
    </citation>
    <scope>NUCLEOTIDE SEQUENCE</scope>
    <source>
        <strain evidence="12">ChiSxjej1B13-7041</strain>
    </source>
</reference>
<evidence type="ECO:0000256" key="9">
    <source>
        <dbReference type="SAM" id="MobiDB-lite"/>
    </source>
</evidence>
<reference evidence="12" key="2">
    <citation type="journal article" date="2021" name="PeerJ">
        <title>Extensive microbial diversity within the chicken gut microbiome revealed by metagenomics and culture.</title>
        <authorList>
            <person name="Gilroy R."/>
            <person name="Ravi A."/>
            <person name="Getino M."/>
            <person name="Pursley I."/>
            <person name="Horton D.L."/>
            <person name="Alikhan N.F."/>
            <person name="Baker D."/>
            <person name="Gharbi K."/>
            <person name="Hall N."/>
            <person name="Watson M."/>
            <person name="Adriaenssens E.M."/>
            <person name="Foster-Nyarko E."/>
            <person name="Jarju S."/>
            <person name="Secka A."/>
            <person name="Antonio M."/>
            <person name="Oren A."/>
            <person name="Chaudhuri R.R."/>
            <person name="La Ragione R."/>
            <person name="Hildebrand F."/>
            <person name="Pallen M.J."/>
        </authorList>
    </citation>
    <scope>NUCLEOTIDE SEQUENCE</scope>
    <source>
        <strain evidence="12">ChiSxjej1B13-7041</strain>
    </source>
</reference>
<evidence type="ECO:0000313" key="12">
    <source>
        <dbReference type="EMBL" id="HIR94356.1"/>
    </source>
</evidence>
<dbReference type="EMBL" id="DVHU01000116">
    <property type="protein sequence ID" value="HIR94356.1"/>
    <property type="molecule type" value="Genomic_DNA"/>
</dbReference>
<dbReference type="SUPFAM" id="SSF55874">
    <property type="entry name" value="ATPase domain of HSP90 chaperone/DNA topoisomerase II/histidine kinase"/>
    <property type="match status" value="1"/>
</dbReference>
<keyword evidence="4" id="KW-0808">Transferase</keyword>
<dbReference type="InterPro" id="IPR036890">
    <property type="entry name" value="HATPase_C_sf"/>
</dbReference>
<dbReference type="AlphaFoldDB" id="A0A9D1EM80"/>
<keyword evidence="6 12" id="KW-0418">Kinase</keyword>
<sequence>MRKKMLLDKGILFLLCSWLLFYERLTPETLLAALAALFFSSLAGCAPGRLSGLCAGALALCCTLWPPALAFTPLLAYDAQSCLPMFSGFGKFFRELISLVWLIPLAAGAIRLEFPGALTALLLSLTALLLRGRSRDAEELRLTWHETQDSMREASRRLERKNRELMEKQDYEVQLATLDERNRIAREIHDNVGHLLTRSILQVGALQVILRQQPEAADQLESVKSTLSEAMDRIRSSVHDLHEESIDLRMQLLSLAADFTFCPVQVRYEMKSPPREVKYCFLAIVREALNNIARHSNATGAAVTVLEHPGLYQLTVSDNGTQPPKNPPALSSSRERSSISPGLGLLNMQERVEALQGVFRAEYHSGFRLFISIPKERNSHEDHRD</sequence>
<dbReference type="Pfam" id="PF07730">
    <property type="entry name" value="HisKA_3"/>
    <property type="match status" value="1"/>
</dbReference>
<feature type="domain" description="Histidine kinase/HSP90-like ATPase" evidence="10">
    <location>
        <begin position="284"/>
        <end position="376"/>
    </location>
</feature>
<dbReference type="GO" id="GO:0016020">
    <property type="term" value="C:membrane"/>
    <property type="evidence" value="ECO:0007669"/>
    <property type="project" value="InterPro"/>
</dbReference>
<dbReference type="Proteomes" id="UP000886841">
    <property type="component" value="Unassembled WGS sequence"/>
</dbReference>
<dbReference type="PANTHER" id="PTHR24421:SF10">
    <property type="entry name" value="NITRATE_NITRITE SENSOR PROTEIN NARQ"/>
    <property type="match status" value="1"/>
</dbReference>
<name>A0A9D1EM80_9FIRM</name>
<evidence type="ECO:0000256" key="8">
    <source>
        <dbReference type="ARBA" id="ARBA00023012"/>
    </source>
</evidence>
<feature type="region of interest" description="Disordered" evidence="9">
    <location>
        <begin position="315"/>
        <end position="342"/>
    </location>
</feature>
<feature type="domain" description="Signal transduction histidine kinase subgroup 3 dimerisation and phosphoacceptor" evidence="11">
    <location>
        <begin position="180"/>
        <end position="244"/>
    </location>
</feature>
<dbReference type="GO" id="GO:0005524">
    <property type="term" value="F:ATP binding"/>
    <property type="evidence" value="ECO:0007669"/>
    <property type="project" value="UniProtKB-KW"/>
</dbReference>
<dbReference type="InterPro" id="IPR003594">
    <property type="entry name" value="HATPase_dom"/>
</dbReference>
<dbReference type="Pfam" id="PF02518">
    <property type="entry name" value="HATPase_c"/>
    <property type="match status" value="1"/>
</dbReference>
<evidence type="ECO:0000256" key="1">
    <source>
        <dbReference type="ARBA" id="ARBA00000085"/>
    </source>
</evidence>
<dbReference type="InterPro" id="IPR011712">
    <property type="entry name" value="Sig_transdc_His_kin_sub3_dim/P"/>
</dbReference>
<accession>A0A9D1EM80</accession>
<dbReference type="InterPro" id="IPR050482">
    <property type="entry name" value="Sensor_HK_TwoCompSys"/>
</dbReference>
<keyword evidence="8" id="KW-0902">Two-component regulatory system</keyword>
<protein>
    <recommendedName>
        <fullName evidence="2">histidine kinase</fullName>
        <ecNumber evidence="2">2.7.13.3</ecNumber>
    </recommendedName>
</protein>
<proteinExistence type="predicted"/>
<evidence type="ECO:0000259" key="11">
    <source>
        <dbReference type="Pfam" id="PF07730"/>
    </source>
</evidence>
<evidence type="ECO:0000256" key="3">
    <source>
        <dbReference type="ARBA" id="ARBA00022553"/>
    </source>
</evidence>
<dbReference type="Gene3D" id="3.30.565.10">
    <property type="entry name" value="Histidine kinase-like ATPase, C-terminal domain"/>
    <property type="match status" value="1"/>
</dbReference>
<keyword evidence="5" id="KW-0547">Nucleotide-binding</keyword>
<dbReference type="Gene3D" id="1.20.5.1930">
    <property type="match status" value="1"/>
</dbReference>
<evidence type="ECO:0000256" key="2">
    <source>
        <dbReference type="ARBA" id="ARBA00012438"/>
    </source>
</evidence>
<evidence type="ECO:0000313" key="13">
    <source>
        <dbReference type="Proteomes" id="UP000886841"/>
    </source>
</evidence>
<evidence type="ECO:0000256" key="7">
    <source>
        <dbReference type="ARBA" id="ARBA00022840"/>
    </source>
</evidence>
<keyword evidence="3" id="KW-0597">Phosphoprotein</keyword>
<dbReference type="CDD" id="cd16917">
    <property type="entry name" value="HATPase_UhpB-NarQ-NarX-like"/>
    <property type="match status" value="1"/>
</dbReference>
<dbReference type="EC" id="2.7.13.3" evidence="2"/>
<comment type="caution">
    <text evidence="12">The sequence shown here is derived from an EMBL/GenBank/DDBJ whole genome shotgun (WGS) entry which is preliminary data.</text>
</comment>
<comment type="catalytic activity">
    <reaction evidence="1">
        <text>ATP + protein L-histidine = ADP + protein N-phospho-L-histidine.</text>
        <dbReference type="EC" id="2.7.13.3"/>
    </reaction>
</comment>
<dbReference type="PANTHER" id="PTHR24421">
    <property type="entry name" value="NITRATE/NITRITE SENSOR PROTEIN NARX-RELATED"/>
    <property type="match status" value="1"/>
</dbReference>
<keyword evidence="7" id="KW-0067">ATP-binding</keyword>
<gene>
    <name evidence="12" type="ORF">IAB98_13160</name>
</gene>